<dbReference type="HOGENOM" id="CLU_000445_107_16_6"/>
<keyword evidence="1" id="KW-0145">Chemotaxis</keyword>
<comment type="similarity">
    <text evidence="2">Belongs to the methyl-accepting chemotaxis (MCP) protein family.</text>
</comment>
<dbReference type="RefSeq" id="WP_034164630.1">
    <property type="nucleotide sequence ID" value="NZ_CP006664.1"/>
</dbReference>
<dbReference type="Gene3D" id="1.10.287.950">
    <property type="entry name" value="Methyl-accepting chemotaxis protein"/>
    <property type="match status" value="1"/>
</dbReference>
<evidence type="ECO:0000256" key="4">
    <source>
        <dbReference type="SAM" id="Phobius"/>
    </source>
</evidence>
<accession>A0A076LGB1</accession>
<dbReference type="GO" id="GO:0007165">
    <property type="term" value="P:signal transduction"/>
    <property type="evidence" value="ECO:0007669"/>
    <property type="project" value="UniProtKB-KW"/>
</dbReference>
<evidence type="ECO:0000259" key="5">
    <source>
        <dbReference type="PROSITE" id="PS50111"/>
    </source>
</evidence>
<organism evidence="6 7">
    <name type="scientific">Edwardsiella anguillarum ET080813</name>
    <dbReference type="NCBI Taxonomy" id="667120"/>
    <lineage>
        <taxon>Bacteria</taxon>
        <taxon>Pseudomonadati</taxon>
        <taxon>Pseudomonadota</taxon>
        <taxon>Gammaproteobacteria</taxon>
        <taxon>Enterobacterales</taxon>
        <taxon>Hafniaceae</taxon>
        <taxon>Edwardsiella</taxon>
    </lineage>
</organism>
<keyword evidence="4" id="KW-1133">Transmembrane helix</keyword>
<dbReference type="SMART" id="SM00283">
    <property type="entry name" value="MA"/>
    <property type="match status" value="1"/>
</dbReference>
<proteinExistence type="inferred from homology"/>
<name>A0A076LGB1_9GAMM</name>
<dbReference type="InterPro" id="IPR047347">
    <property type="entry name" value="YvaQ-like_sensor"/>
</dbReference>
<dbReference type="SUPFAM" id="SSF58104">
    <property type="entry name" value="Methyl-accepting chemotaxis protein (MCP) signaling domain"/>
    <property type="match status" value="1"/>
</dbReference>
<dbReference type="Pfam" id="PF00015">
    <property type="entry name" value="MCPsignal"/>
    <property type="match status" value="1"/>
</dbReference>
<dbReference type="InterPro" id="IPR051310">
    <property type="entry name" value="MCP_chemotaxis"/>
</dbReference>
<dbReference type="AlphaFoldDB" id="A0A076LGB1"/>
<keyword evidence="4" id="KW-0472">Membrane</keyword>
<dbReference type="GO" id="GO:0006935">
    <property type="term" value="P:chemotaxis"/>
    <property type="evidence" value="ECO:0007669"/>
    <property type="project" value="UniProtKB-KW"/>
</dbReference>
<dbReference type="GO" id="GO:0016020">
    <property type="term" value="C:membrane"/>
    <property type="evidence" value="ECO:0007669"/>
    <property type="project" value="InterPro"/>
</dbReference>
<dbReference type="EMBL" id="CP006664">
    <property type="protein sequence ID" value="AIJ07555.1"/>
    <property type="molecule type" value="Genomic_DNA"/>
</dbReference>
<keyword evidence="4" id="KW-0812">Transmembrane</keyword>
<dbReference type="KEGG" id="ete:ETEE_1092"/>
<evidence type="ECO:0000256" key="3">
    <source>
        <dbReference type="PROSITE-ProRule" id="PRU00284"/>
    </source>
</evidence>
<dbReference type="InterPro" id="IPR024478">
    <property type="entry name" value="HlyB_4HB_MCP"/>
</dbReference>
<feature type="transmembrane region" description="Helical" evidence="4">
    <location>
        <begin position="17"/>
        <end position="38"/>
    </location>
</feature>
<dbReference type="PANTHER" id="PTHR43531">
    <property type="entry name" value="PROTEIN ICFG"/>
    <property type="match status" value="1"/>
</dbReference>
<gene>
    <name evidence="6" type="ORF">ETEE_1092</name>
</gene>
<evidence type="ECO:0000313" key="7">
    <source>
        <dbReference type="Proteomes" id="UP000028681"/>
    </source>
</evidence>
<feature type="domain" description="Methyl-accepting transducer" evidence="5">
    <location>
        <begin position="282"/>
        <end position="511"/>
    </location>
</feature>
<dbReference type="PROSITE" id="PS50111">
    <property type="entry name" value="CHEMOTAXIS_TRANSDUC_2"/>
    <property type="match status" value="1"/>
</dbReference>
<keyword evidence="3" id="KW-0807">Transducer</keyword>
<dbReference type="CDD" id="cd19411">
    <property type="entry name" value="MCP2201-like_sensor"/>
    <property type="match status" value="1"/>
</dbReference>
<dbReference type="GeneID" id="33938777"/>
<reference evidence="6 7" key="1">
    <citation type="journal article" date="2012" name="PLoS ONE">
        <title>Edwardsiella comparative phylogenomics reveal the new intra/inter-species taxonomic relationships, virulence evolution and niche adaptation mechanisms.</title>
        <authorList>
            <person name="Yang M."/>
            <person name="Lv Y."/>
            <person name="Xiao J."/>
            <person name="Wu H."/>
            <person name="Zheng H."/>
            <person name="Liu Q."/>
            <person name="Zhang Y."/>
            <person name="Wang Q."/>
        </authorList>
    </citation>
    <scope>NUCLEOTIDE SEQUENCE [LARGE SCALE GENOMIC DNA]</scope>
    <source>
        <strain evidence="7">080813</strain>
    </source>
</reference>
<evidence type="ECO:0000256" key="1">
    <source>
        <dbReference type="ARBA" id="ARBA00022500"/>
    </source>
</evidence>
<protein>
    <submittedName>
        <fullName evidence="6">Methyl-accepting chemotaxis sensory transducer</fullName>
    </submittedName>
</protein>
<dbReference type="Pfam" id="PF12729">
    <property type="entry name" value="4HB_MCP_1"/>
    <property type="match status" value="1"/>
</dbReference>
<dbReference type="InterPro" id="IPR004089">
    <property type="entry name" value="MCPsignal_dom"/>
</dbReference>
<evidence type="ECO:0000256" key="2">
    <source>
        <dbReference type="ARBA" id="ARBA00029447"/>
    </source>
</evidence>
<feature type="transmembrane region" description="Helical" evidence="4">
    <location>
        <begin position="200"/>
        <end position="220"/>
    </location>
</feature>
<dbReference type="Proteomes" id="UP000028681">
    <property type="component" value="Chromosome"/>
</dbReference>
<sequence>MLAAVRSYFQRVTIGERIVICFGVVLVLVLLLASVSVWQVGKIKSSLEQINDVNNVKQQLAVDLRGSVHDRAIALRDVVLVEPGALAPIVRDITRLGGDYQRAWQRLEQLRSGNAGFSAEEQRVYRELAATESQTLPLIAQVIALREAGQREQASQLLLQQAGPRFVTWLKQINAFITIEDGYSNAQTQVARGVSEHFRFLMLALAALAVATVVLIALSIRRTISGTLGAEPVALRRLINAIAAGDLQYRLAIAPVPAGSILAATQEMQRALTDLLGQVKTSVQQVSGVSQGLTGGSGDLAARSDSQSSSIQQTAAAIAQFAAAVKRNSENAGQADSLVADAGEQVAEGSRVIHAVVADMEHIIKDSAEISDITRIIESIAFQTNILALNAAVEAARAGSQGRGFAVVAAEVRSLAQRSSVAARDIGQLLARSVQRVRSNAHSVDSAERCMTQIDAAMQQVKRAVNLISADSAEQAGTVDGVVSAVAFMDSGIRQNAALSEQLAGDARALEEYARSLHGTIAQFRI</sequence>
<evidence type="ECO:0000313" key="6">
    <source>
        <dbReference type="EMBL" id="AIJ07555.1"/>
    </source>
</evidence>
<dbReference type="PANTHER" id="PTHR43531:SF11">
    <property type="entry name" value="METHYL-ACCEPTING CHEMOTAXIS PROTEIN 3"/>
    <property type="match status" value="1"/>
</dbReference>